<keyword evidence="3" id="KW-1185">Reference proteome</keyword>
<accession>A0A504JE28</accession>
<protein>
    <submittedName>
        <fullName evidence="2">Uncharacterized protein</fullName>
    </submittedName>
</protein>
<dbReference type="Gene3D" id="3.40.50.1820">
    <property type="entry name" value="alpha/beta hydrolase"/>
    <property type="match status" value="1"/>
</dbReference>
<dbReference type="Proteomes" id="UP000315540">
    <property type="component" value="Unassembled WGS sequence"/>
</dbReference>
<comment type="caution">
    <text evidence="2">The sequence shown here is derived from an EMBL/GenBank/DDBJ whole genome shotgun (WGS) entry which is preliminary data.</text>
</comment>
<keyword evidence="1" id="KW-0175">Coiled coil</keyword>
<organism evidence="2 3">
    <name type="scientific">Aquimarina algicola</name>
    <dbReference type="NCBI Taxonomy" id="2589995"/>
    <lineage>
        <taxon>Bacteria</taxon>
        <taxon>Pseudomonadati</taxon>
        <taxon>Bacteroidota</taxon>
        <taxon>Flavobacteriia</taxon>
        <taxon>Flavobacteriales</taxon>
        <taxon>Flavobacteriaceae</taxon>
        <taxon>Aquimarina</taxon>
    </lineage>
</organism>
<dbReference type="EMBL" id="VFWZ01000005">
    <property type="protein sequence ID" value="TPN84641.1"/>
    <property type="molecule type" value="Genomic_DNA"/>
</dbReference>
<feature type="coiled-coil region" evidence="1">
    <location>
        <begin position="449"/>
        <end position="483"/>
    </location>
</feature>
<dbReference type="Gene3D" id="2.60.40.1120">
    <property type="entry name" value="Carboxypeptidase-like, regulatory domain"/>
    <property type="match status" value="1"/>
</dbReference>
<dbReference type="Pfam" id="PF13715">
    <property type="entry name" value="CarbopepD_reg_2"/>
    <property type="match status" value="1"/>
</dbReference>
<dbReference type="InterPro" id="IPR008969">
    <property type="entry name" value="CarboxyPept-like_regulatory"/>
</dbReference>
<proteinExistence type="predicted"/>
<gene>
    <name evidence="2" type="ORF">FHK87_17070</name>
</gene>
<evidence type="ECO:0000313" key="2">
    <source>
        <dbReference type="EMBL" id="TPN84641.1"/>
    </source>
</evidence>
<evidence type="ECO:0000313" key="3">
    <source>
        <dbReference type="Proteomes" id="UP000315540"/>
    </source>
</evidence>
<dbReference type="SUPFAM" id="SSF49464">
    <property type="entry name" value="Carboxypeptidase regulatory domain-like"/>
    <property type="match status" value="1"/>
</dbReference>
<reference evidence="2 3" key="1">
    <citation type="submission" date="2019-06" db="EMBL/GenBank/DDBJ databases">
        <authorList>
            <person name="Meng X."/>
        </authorList>
    </citation>
    <scope>NUCLEOTIDE SEQUENCE [LARGE SCALE GENOMIC DNA]</scope>
    <source>
        <strain evidence="2 3">M625</strain>
    </source>
</reference>
<dbReference type="AlphaFoldDB" id="A0A504JE28"/>
<evidence type="ECO:0000256" key="1">
    <source>
        <dbReference type="SAM" id="Coils"/>
    </source>
</evidence>
<dbReference type="SUPFAM" id="SSF53474">
    <property type="entry name" value="alpha/beta-Hydrolases"/>
    <property type="match status" value="1"/>
</dbReference>
<dbReference type="InterPro" id="IPR029058">
    <property type="entry name" value="AB_hydrolase_fold"/>
</dbReference>
<sequence>MFKNQLILLIFLLLFNSSFTQTYYAGFKTLKLKDSTRIYKPHTTPNDGLYYRPVDLDIWYPSNETKHKPLLFGDIFKLFEERAINYQDNEDFSGITNELAQFYVAELGMGINGERLLDVKTSSYPDVCPISEKRPIILYMAGFNGMGFENFKLLETLAQNGYVIVSIWSVGRYPGNMTNKKEDLMEQVYDAEFAIQYFKKNNLFHIDFSNIGVIGYSWGGMGTAAFIKRNPIVKAFLSLDGTETHYFGESEEDDRLIQEIHHSNLLEPLSQKINYLYLESGNKLNEFEPTHEYNYYNRIDTNKFYLRFKNSSHIDFTCIPSILKTSEASVNTYREIENITLSFFNKLFAKENKFSVYLKSLKALKYTTDIPYDISSKTELGLSKRKIAGFVVNKSNNKPLPYVNIGILNQEIGTVTNSEGKFTFDLKKEFMNDTIKISSIGYKTQKITLKDIKEKNEALLIALEEEINELHEVIIETKALKKKTLGNKSESKFVSTGFSYDQLGAEMGIKINIRKNPTFVDAFNFNIPYNRLSRKSTFRVNFYKRSDKYSFENILNKNIFISIEPKQVGKIKVNLKPYNIVLRDDVIVTLEWVETEGENNKGEAIFFSLGLLNSGTLYKKTSQSKFKKHSSLGVGFNIDVRY</sequence>
<name>A0A504JE28_9FLAO</name>
<dbReference type="OrthoDB" id="9814760at2"/>